<dbReference type="PANTHER" id="PTHR35936">
    <property type="entry name" value="MEMBRANE-BOUND LYTIC MUREIN TRANSGLYCOSYLASE F"/>
    <property type="match status" value="1"/>
</dbReference>
<dbReference type="AlphaFoldDB" id="A0A7W3JHT6"/>
<evidence type="ECO:0000313" key="6">
    <source>
        <dbReference type="EMBL" id="MBA8813129.1"/>
    </source>
</evidence>
<protein>
    <submittedName>
        <fullName evidence="5">ABC transporter substrate-binding protein</fullName>
    </submittedName>
    <submittedName>
        <fullName evidence="6">Polar amino acid transport system substrate-binding protein</fullName>
    </submittedName>
</protein>
<dbReference type="OrthoDB" id="4633994at2"/>
<dbReference type="PANTHER" id="PTHR35936:SF17">
    <property type="entry name" value="ARGININE-BINDING EXTRACELLULAR PROTEIN ARTP"/>
    <property type="match status" value="1"/>
</dbReference>
<evidence type="ECO:0000256" key="2">
    <source>
        <dbReference type="SAM" id="MobiDB-lite"/>
    </source>
</evidence>
<dbReference type="Gene3D" id="3.40.190.10">
    <property type="entry name" value="Periplasmic binding protein-like II"/>
    <property type="match status" value="2"/>
</dbReference>
<comment type="caution">
    <text evidence="6">The sequence shown here is derived from an EMBL/GenBank/DDBJ whole genome shotgun (WGS) entry which is preliminary data.</text>
</comment>
<dbReference type="SUPFAM" id="SSF53850">
    <property type="entry name" value="Periplasmic binding protein-like II"/>
    <property type="match status" value="1"/>
</dbReference>
<dbReference type="Proteomes" id="UP000321154">
    <property type="component" value="Unassembled WGS sequence"/>
</dbReference>
<sequence length="324" mass="32986">MTRSRSRSALWGTVATGAVLALTLTACGGPSAPQPGDAGGGSTDDASSSTIPDTSALLAGVEVDDSLAGQVPADIAEAGTLNVGSFVQSPPNNFYAADGSTVIGSDHDLITAIGSKLGLDVEYQNQDFGSLITGLQSGRVDVTIAAMNDTAERQEAIDFVDYLTSGITLMVQKGNPADITGPDTLCGKSIAVVTGTSQQEFAEATSTQCESDGGDPLDITVTDSDSQNQTQLRTGRIDAIVNDLPSAVYISKTAQDGEAFEVVPGDVIDGAPYGIGVNKDDPELRDAIAAALDSLIDDGTYGEILDAWGITSGSVTEATVNGGE</sequence>
<evidence type="ECO:0000313" key="5">
    <source>
        <dbReference type="EMBL" id="GEK83433.1"/>
    </source>
</evidence>
<dbReference type="Pfam" id="PF00497">
    <property type="entry name" value="SBP_bac_3"/>
    <property type="match status" value="1"/>
</dbReference>
<dbReference type="Proteomes" id="UP000522688">
    <property type="component" value="Unassembled WGS sequence"/>
</dbReference>
<name>A0A7W3JHT6_9MICO</name>
<gene>
    <name evidence="6" type="ORF">FB463_001378</name>
    <name evidence="5" type="ORF">FFA01_17420</name>
</gene>
<keyword evidence="1 3" id="KW-0732">Signal</keyword>
<reference evidence="5 7" key="1">
    <citation type="submission" date="2019-07" db="EMBL/GenBank/DDBJ databases">
        <title>Whole genome shotgun sequence of Frigoribacterium faeni NBRC 103066.</title>
        <authorList>
            <person name="Hosoyama A."/>
            <person name="Uohara A."/>
            <person name="Ohji S."/>
            <person name="Ichikawa N."/>
        </authorList>
    </citation>
    <scope>NUCLEOTIDE SEQUENCE [LARGE SCALE GENOMIC DNA]</scope>
    <source>
        <strain evidence="5 7">NBRC 103066</strain>
    </source>
</reference>
<evidence type="ECO:0000256" key="3">
    <source>
        <dbReference type="SAM" id="SignalP"/>
    </source>
</evidence>
<feature type="domain" description="Solute-binding protein family 3/N-terminal" evidence="4">
    <location>
        <begin position="80"/>
        <end position="310"/>
    </location>
</feature>
<dbReference type="InterPro" id="IPR001638">
    <property type="entry name" value="Solute-binding_3/MltF_N"/>
</dbReference>
<accession>A0A7W3JHT6</accession>
<feature type="signal peptide" evidence="3">
    <location>
        <begin position="1"/>
        <end position="28"/>
    </location>
</feature>
<proteinExistence type="predicted"/>
<evidence type="ECO:0000256" key="1">
    <source>
        <dbReference type="ARBA" id="ARBA00022729"/>
    </source>
</evidence>
<feature type="chain" id="PRO_5038842143" evidence="3">
    <location>
        <begin position="29"/>
        <end position="324"/>
    </location>
</feature>
<organism evidence="6 8">
    <name type="scientific">Frigoribacterium faeni</name>
    <dbReference type="NCBI Taxonomy" id="145483"/>
    <lineage>
        <taxon>Bacteria</taxon>
        <taxon>Bacillati</taxon>
        <taxon>Actinomycetota</taxon>
        <taxon>Actinomycetes</taxon>
        <taxon>Micrococcales</taxon>
        <taxon>Microbacteriaceae</taxon>
        <taxon>Frigoribacterium</taxon>
    </lineage>
</organism>
<keyword evidence="7" id="KW-1185">Reference proteome</keyword>
<evidence type="ECO:0000313" key="7">
    <source>
        <dbReference type="Proteomes" id="UP000321154"/>
    </source>
</evidence>
<dbReference type="CDD" id="cd01004">
    <property type="entry name" value="PBP2_MidA_like"/>
    <property type="match status" value="1"/>
</dbReference>
<dbReference type="EMBL" id="BJUV01000015">
    <property type="protein sequence ID" value="GEK83433.1"/>
    <property type="molecule type" value="Genomic_DNA"/>
</dbReference>
<feature type="region of interest" description="Disordered" evidence="2">
    <location>
        <begin position="31"/>
        <end position="51"/>
    </location>
</feature>
<dbReference type="SMART" id="SM00062">
    <property type="entry name" value="PBPb"/>
    <property type="match status" value="1"/>
</dbReference>
<evidence type="ECO:0000313" key="8">
    <source>
        <dbReference type="Proteomes" id="UP000522688"/>
    </source>
</evidence>
<dbReference type="PROSITE" id="PS51257">
    <property type="entry name" value="PROKAR_LIPOPROTEIN"/>
    <property type="match status" value="1"/>
</dbReference>
<dbReference type="RefSeq" id="WP_146855098.1">
    <property type="nucleotide sequence ID" value="NZ_BAAAHR010000002.1"/>
</dbReference>
<dbReference type="EMBL" id="JACGWW010000002">
    <property type="protein sequence ID" value="MBA8813129.1"/>
    <property type="molecule type" value="Genomic_DNA"/>
</dbReference>
<evidence type="ECO:0000259" key="4">
    <source>
        <dbReference type="SMART" id="SM00062"/>
    </source>
</evidence>
<reference evidence="6 8" key="2">
    <citation type="submission" date="2020-07" db="EMBL/GenBank/DDBJ databases">
        <title>Sequencing the genomes of 1000 actinobacteria strains.</title>
        <authorList>
            <person name="Klenk H.-P."/>
        </authorList>
    </citation>
    <scope>NUCLEOTIDE SEQUENCE [LARGE SCALE GENOMIC DNA]</scope>
    <source>
        <strain evidence="6 8">DSM 10309</strain>
    </source>
</reference>